<protein>
    <submittedName>
        <fullName evidence="2">Spy/CpxP family protein refolding chaperone</fullName>
    </submittedName>
</protein>
<dbReference type="Proteomes" id="UP000294697">
    <property type="component" value="Unassembled WGS sequence"/>
</dbReference>
<dbReference type="EMBL" id="SODA01000006">
    <property type="protein sequence ID" value="TDW06273.1"/>
    <property type="molecule type" value="Genomic_DNA"/>
</dbReference>
<evidence type="ECO:0000313" key="2">
    <source>
        <dbReference type="EMBL" id="TDW06273.1"/>
    </source>
</evidence>
<name>A0A4R7Z5F3_9FIRM</name>
<reference evidence="2 3" key="1">
    <citation type="submission" date="2019-03" db="EMBL/GenBank/DDBJ databases">
        <title>Subsurface microbial communities from deep shales in Ohio and West Virginia, USA.</title>
        <authorList>
            <person name="Wrighton K."/>
        </authorList>
    </citation>
    <scope>NUCLEOTIDE SEQUENCE [LARGE SCALE GENOMIC DNA]</scope>
    <source>
        <strain evidence="2 3">MSL9.2</strain>
    </source>
</reference>
<comment type="caution">
    <text evidence="2">The sequence shown here is derived from an EMBL/GenBank/DDBJ whole genome shotgun (WGS) entry which is preliminary data.</text>
</comment>
<proteinExistence type="predicted"/>
<dbReference type="OrthoDB" id="2111489at2"/>
<sequence>MKKILAIFLVLTFVLTVFTGGIFAHGLQSRVGGANNQSRYHMGERSSGIGYNRAELSEEQINEIADLRDEFYNETEELRAQLRDLNRELRDLEFRGATNAEIGEVEDNLEEVLIQMDEKRIENQKKMESILTEEQLNLIVENRGNYEDRPQRRFNNYFDHGMGMMGRGFSGSRNNNFGYGMMGRNYNFKDLGYGFGFCH</sequence>
<dbReference type="Gene3D" id="1.20.120.1490">
    <property type="match status" value="1"/>
</dbReference>
<gene>
    <name evidence="2" type="ORF">C8C77_106121</name>
</gene>
<evidence type="ECO:0000256" key="1">
    <source>
        <dbReference type="SAM" id="Coils"/>
    </source>
</evidence>
<accession>A0A4R7Z5F3</accession>
<dbReference type="AlphaFoldDB" id="A0A4R7Z5F3"/>
<dbReference type="RefSeq" id="WP_111571927.1">
    <property type="nucleotide sequence ID" value="NZ_QLME01000007.1"/>
</dbReference>
<keyword evidence="1" id="KW-0175">Coiled coil</keyword>
<organism evidence="2 3">
    <name type="scientific">Halanaerobium saccharolyticum</name>
    <dbReference type="NCBI Taxonomy" id="43595"/>
    <lineage>
        <taxon>Bacteria</taxon>
        <taxon>Bacillati</taxon>
        <taxon>Bacillota</taxon>
        <taxon>Clostridia</taxon>
        <taxon>Halanaerobiales</taxon>
        <taxon>Halanaerobiaceae</taxon>
        <taxon>Halanaerobium</taxon>
    </lineage>
</organism>
<feature type="coiled-coil region" evidence="1">
    <location>
        <begin position="68"/>
        <end position="122"/>
    </location>
</feature>
<evidence type="ECO:0000313" key="3">
    <source>
        <dbReference type="Proteomes" id="UP000294697"/>
    </source>
</evidence>